<dbReference type="EMBL" id="SFCI01000139">
    <property type="protein sequence ID" value="TFY82127.1"/>
    <property type="molecule type" value="Genomic_DNA"/>
</dbReference>
<dbReference type="STRING" id="135208.A0A4Z0A713"/>
<gene>
    <name evidence="4" type="ORF">EWM64_g1881</name>
</gene>
<feature type="compositionally biased region" description="Basic and acidic residues" evidence="3">
    <location>
        <begin position="138"/>
        <end position="152"/>
    </location>
</feature>
<feature type="compositionally biased region" description="Polar residues" evidence="3">
    <location>
        <begin position="261"/>
        <end position="277"/>
    </location>
</feature>
<dbReference type="Proteomes" id="UP000298061">
    <property type="component" value="Unassembled WGS sequence"/>
</dbReference>
<evidence type="ECO:0000313" key="5">
    <source>
        <dbReference type="Proteomes" id="UP000298061"/>
    </source>
</evidence>
<dbReference type="OrthoDB" id="6259853at2759"/>
<reference evidence="4 5" key="1">
    <citation type="submission" date="2019-02" db="EMBL/GenBank/DDBJ databases">
        <title>Genome sequencing of the rare red list fungi Hericium alpestre (H. flagellum).</title>
        <authorList>
            <person name="Buettner E."/>
            <person name="Kellner H."/>
        </authorList>
    </citation>
    <scope>NUCLEOTIDE SEQUENCE [LARGE SCALE GENOMIC DNA]</scope>
    <source>
        <strain evidence="4 5">DSM 108284</strain>
    </source>
</reference>
<evidence type="ECO:0000256" key="1">
    <source>
        <dbReference type="ARBA" id="ARBA00006461"/>
    </source>
</evidence>
<accession>A0A4Z0A713</accession>
<proteinExistence type="inferred from homology"/>
<feature type="compositionally biased region" description="Basic and acidic residues" evidence="3">
    <location>
        <begin position="111"/>
        <end position="122"/>
    </location>
</feature>
<dbReference type="InterPro" id="IPR013256">
    <property type="entry name" value="Chromatin_SPT2"/>
</dbReference>
<evidence type="ECO:0000256" key="3">
    <source>
        <dbReference type="SAM" id="MobiDB-lite"/>
    </source>
</evidence>
<dbReference type="Pfam" id="PF08243">
    <property type="entry name" value="SPT2"/>
    <property type="match status" value="1"/>
</dbReference>
<evidence type="ECO:0000313" key="4">
    <source>
        <dbReference type="EMBL" id="TFY82127.1"/>
    </source>
</evidence>
<feature type="compositionally biased region" description="Basic and acidic residues" evidence="3">
    <location>
        <begin position="469"/>
        <end position="483"/>
    </location>
</feature>
<sequence length="504" mass="56975">MSNSFAALMALSHMQTQEQQRNVESALADRQRKEELRRKQQAERERKERELERKMREKHFEDEKKEKERREKREQERLAKEREKERREEEHRQALLHGPKKASRYPVSKSSVRDDVRKSRLPDDDDDDSGSGGAALTRQEKRERKLQLDLRRSYSRPKRSTTSTYHKAGRRLPGGAIDITTTPSSAGMLPPADNPSMSVRDRIAATPATLTALNTKKRDTRTIDEIVRDKAKARAGKVLDGEKARDFHDWFTPKGSKATDSKSLSPSARPSAPNSGPATPPGPITKDGASSNAATAAAAPRRSSSTAVPSSKTSAKPVPAGLQTKRADRTEIRTLPPKSIARPRGTASVKGGPTKSHVSSHSLDSSKKRPRSPSPSDSLPPPRRRRASNAGNDSNISDQIWRIFGKDRGAYVQRNVYSDDEDMEADASALEREEKRRSFFYIWFIFFTLTARRTAPDLHERKMRRRKPKNEEERKRSADEKRSAGGRAITNRFMRAEPFFCMLT</sequence>
<feature type="compositionally biased region" description="Polar residues" evidence="3">
    <location>
        <begin position="13"/>
        <end position="23"/>
    </location>
</feature>
<dbReference type="AlphaFoldDB" id="A0A4Z0A713"/>
<feature type="compositionally biased region" description="Basic and acidic residues" evidence="3">
    <location>
        <begin position="216"/>
        <end position="251"/>
    </location>
</feature>
<comment type="caution">
    <text evidence="4">The sequence shown here is derived from an EMBL/GenBank/DDBJ whole genome shotgun (WGS) entry which is preliminary data.</text>
</comment>
<feature type="compositionally biased region" description="Basic and acidic residues" evidence="3">
    <location>
        <begin position="27"/>
        <end position="93"/>
    </location>
</feature>
<keyword evidence="2" id="KW-0175">Coiled coil</keyword>
<organism evidence="4 5">
    <name type="scientific">Hericium alpestre</name>
    <dbReference type="NCBI Taxonomy" id="135208"/>
    <lineage>
        <taxon>Eukaryota</taxon>
        <taxon>Fungi</taxon>
        <taxon>Dikarya</taxon>
        <taxon>Basidiomycota</taxon>
        <taxon>Agaricomycotina</taxon>
        <taxon>Agaricomycetes</taxon>
        <taxon>Russulales</taxon>
        <taxon>Hericiaceae</taxon>
        <taxon>Hericium</taxon>
    </lineage>
</organism>
<feature type="compositionally biased region" description="Low complexity" evidence="3">
    <location>
        <begin position="289"/>
        <end position="316"/>
    </location>
</feature>
<feature type="region of interest" description="Disordered" evidence="3">
    <location>
        <begin position="210"/>
        <end position="394"/>
    </location>
</feature>
<feature type="region of interest" description="Disordered" evidence="3">
    <location>
        <begin position="1"/>
        <end position="198"/>
    </location>
</feature>
<keyword evidence="5" id="KW-1185">Reference proteome</keyword>
<protein>
    <submittedName>
        <fullName evidence="4">Uncharacterized protein</fullName>
    </submittedName>
</protein>
<name>A0A4Z0A713_9AGAM</name>
<feature type="region of interest" description="Disordered" evidence="3">
    <location>
        <begin position="458"/>
        <end position="487"/>
    </location>
</feature>
<comment type="similarity">
    <text evidence="1">Belongs to the SPT2 family.</text>
</comment>
<evidence type="ECO:0000256" key="2">
    <source>
        <dbReference type="ARBA" id="ARBA00023054"/>
    </source>
</evidence>